<name>A0A075GKR8_9ARCH</name>
<protein>
    <submittedName>
        <fullName evidence="3">Glucose sorbosone dehydrogenase</fullName>
    </submittedName>
</protein>
<feature type="domain" description="Glucose/Sorbosone dehydrogenase" evidence="2">
    <location>
        <begin position="33"/>
        <end position="341"/>
    </location>
</feature>
<dbReference type="AlphaFoldDB" id="A0A075GKR8"/>
<evidence type="ECO:0000259" key="2">
    <source>
        <dbReference type="Pfam" id="PF07995"/>
    </source>
</evidence>
<dbReference type="Pfam" id="PF07995">
    <property type="entry name" value="GSDH"/>
    <property type="match status" value="1"/>
</dbReference>
<dbReference type="InterPro" id="IPR011041">
    <property type="entry name" value="Quinoprot_gluc/sorb_DH_b-prop"/>
</dbReference>
<keyword evidence="1" id="KW-0812">Transmembrane</keyword>
<evidence type="ECO:0000256" key="1">
    <source>
        <dbReference type="SAM" id="Phobius"/>
    </source>
</evidence>
<organism evidence="3">
    <name type="scientific">uncultured marine thaumarchaeote KM3_175_G11</name>
    <dbReference type="NCBI Taxonomy" id="1456056"/>
    <lineage>
        <taxon>Archaea</taxon>
        <taxon>Nitrososphaerota</taxon>
        <taxon>environmental samples</taxon>
    </lineage>
</organism>
<evidence type="ECO:0000313" key="3">
    <source>
        <dbReference type="EMBL" id="AIF04656.1"/>
    </source>
</evidence>
<dbReference type="SUPFAM" id="SSF50952">
    <property type="entry name" value="Soluble quinoprotein glucose dehydrogenase"/>
    <property type="match status" value="1"/>
</dbReference>
<feature type="transmembrane region" description="Helical" evidence="1">
    <location>
        <begin position="369"/>
        <end position="387"/>
    </location>
</feature>
<proteinExistence type="predicted"/>
<dbReference type="EMBL" id="KF900714">
    <property type="protein sequence ID" value="AIF04656.1"/>
    <property type="molecule type" value="Genomic_DNA"/>
</dbReference>
<keyword evidence="1" id="KW-0472">Membrane</keyword>
<reference evidence="3" key="1">
    <citation type="journal article" date="2014" name="Genome Biol. Evol.">
        <title>Pangenome evidence for extensive interdomain horizontal transfer affecting lineage core and shell genes in uncultured planktonic thaumarchaeota and euryarchaeota.</title>
        <authorList>
            <person name="Deschamps P."/>
            <person name="Zivanovic Y."/>
            <person name="Moreira D."/>
            <person name="Rodriguez-Valera F."/>
            <person name="Lopez-Garcia P."/>
        </authorList>
    </citation>
    <scope>NUCLEOTIDE SEQUENCE</scope>
</reference>
<dbReference type="PANTHER" id="PTHR19328">
    <property type="entry name" value="HEDGEHOG-INTERACTING PROTEIN"/>
    <property type="match status" value="1"/>
</dbReference>
<dbReference type="PANTHER" id="PTHR19328:SF13">
    <property type="entry name" value="HIPL1 PROTEIN"/>
    <property type="match status" value="1"/>
</dbReference>
<accession>A0A075GKR8</accession>
<dbReference type="InterPro" id="IPR012938">
    <property type="entry name" value="Glc/Sorbosone_DH"/>
</dbReference>
<keyword evidence="1" id="KW-1133">Transmembrane helix</keyword>
<dbReference type="Gene3D" id="2.120.10.30">
    <property type="entry name" value="TolB, C-terminal domain"/>
    <property type="match status" value="1"/>
</dbReference>
<dbReference type="InterPro" id="IPR011042">
    <property type="entry name" value="6-blade_b-propeller_TolB-like"/>
</dbReference>
<sequence>MQKIISLAIILISVMVLPNAFAEINVETVLDNLKNPWELEFAPDGTIFFTERDGKLWVIDNESTLQLVAEFPASNTAEGGLLGLELDPDYENNHFLYLYQTYLDIPTHQNKVVRYTINNNQLTDELVLIDKIPGALWHDGGRIKFGPDEMLYITTGDATNANLSQDTASLAGKILRINSDGTVPNDNPFNSPVFSYGHRNPQGLAWNENGILVSSEHGPSGERGYAHDEINVIERGKNYGWPIIVGDSNDIVYTNPILHSGDITWAPSGLLYYYSDKIPEWKGKFLVATLRGEHVMVLDLDLENGVVNSAEKIFQGDYGRIRNLVQSPDGDVFMLTSNNDNDKILQISVLETIPLSVEANERSTTSNDYSLYVIIAAIITGILIVIWRKKS</sequence>